<dbReference type="Pfam" id="PF07635">
    <property type="entry name" value="PSCyt1"/>
    <property type="match status" value="1"/>
</dbReference>
<dbReference type="PANTHER" id="PTHR35889">
    <property type="entry name" value="CYCLOINULO-OLIGOSACCHARIDE FRUCTANOTRANSFERASE-RELATED"/>
    <property type="match status" value="1"/>
</dbReference>
<keyword evidence="8" id="KW-1185">Reference proteome</keyword>
<evidence type="ECO:0000256" key="2">
    <source>
        <dbReference type="ARBA" id="ARBA00022723"/>
    </source>
</evidence>
<protein>
    <recommendedName>
        <fullName evidence="6">Cytochrome c domain-containing protein</fullName>
    </recommendedName>
</protein>
<dbReference type="RefSeq" id="WP_338684988.1">
    <property type="nucleotide sequence ID" value="NZ_AP024702.1"/>
</dbReference>
<evidence type="ECO:0000256" key="3">
    <source>
        <dbReference type="ARBA" id="ARBA00023004"/>
    </source>
</evidence>
<feature type="domain" description="Cytochrome c" evidence="6">
    <location>
        <begin position="18"/>
        <end position="120"/>
    </location>
</feature>
<keyword evidence="3 4" id="KW-0408">Iron</keyword>
<dbReference type="InterPro" id="IPR011429">
    <property type="entry name" value="Cyt_c_Planctomycete-type"/>
</dbReference>
<name>A0ABN6H503_9BACT</name>
<dbReference type="EMBL" id="AP024702">
    <property type="protein sequence ID" value="BCX48663.1"/>
    <property type="molecule type" value="Genomic_DNA"/>
</dbReference>
<evidence type="ECO:0000256" key="4">
    <source>
        <dbReference type="PROSITE-ProRule" id="PRU00433"/>
    </source>
</evidence>
<dbReference type="Pfam" id="PF07587">
    <property type="entry name" value="PSD1"/>
    <property type="match status" value="1"/>
</dbReference>
<keyword evidence="5" id="KW-0732">Signal</keyword>
<accession>A0ABN6H503</accession>
<sequence>MPQSLPRLCLALLAITLPARADGESLYTQTIRPLFAQKCLSCHGDKPEKIKGDFDMRTRDGVLAGGESGDPAVVPGHPERSTLLRAITWTDPDLEMPPKENDRLTAAEVDAVKKWIEAGAPMPEPRADQAELAAGEWTSADASGRVRIGTREAETGDWSRRGYESASVWAFRTPERQEPPASGHPIDAFLNAALKTAGLEPAPKADDAVLRRRIAYDLTGLPPAPEDQALSPDELVGKLLASPHYGERMAQHWLDVTRYADSNGFSKDEIRHDAHLYRSYVIRSFNEDKPYDRFVREQIAGDELGLAGQEALAFLWMGPWEMTNMTSDAVARQNWLDDAVNTVGVTFLGQELRCAKCHDHKFDPIPIRDYYSMQAVFASTLHHRKAGSFEIRSAKPDPIRILKGGALESPGDEVRPGVLSAFAMSSEHPVPDAAKGRRAALANWIADPAHPLTARVMANRIWQWHFGRGLVDSPNVFGVAGSRPSHPELLDWLAVRFIEDGWSVKKMQRLILSSDAYRRAATHPDPGRLASEDPDGKWLATFRPRRLGAEEIRDSMLVVSGELNRKVGGPGFKAEINWEVAFQPRLAMGKLTPPWEPEPKRADRHRRSLYAMRIRNLGHPLMEVFNRPNTEMSCGRRDDTTVVTQAFTLFHSDFSRARALRLADRITKSTEPADRITVAFREVLRRSPETSELKACAKHLNEMSAHHRAHPPERDKLPTKVGLPDVEERTGRAKTTHFTLKGMAKYERDLQAWEVDAETRALAELCLVLFNSSEFLHVY</sequence>
<evidence type="ECO:0000256" key="5">
    <source>
        <dbReference type="SAM" id="SignalP"/>
    </source>
</evidence>
<proteinExistence type="predicted"/>
<keyword evidence="2 4" id="KW-0479">Metal-binding</keyword>
<dbReference type="InterPro" id="IPR011444">
    <property type="entry name" value="DUF1549"/>
</dbReference>
<dbReference type="PROSITE" id="PS51007">
    <property type="entry name" value="CYTC"/>
    <property type="match status" value="1"/>
</dbReference>
<dbReference type="Proteomes" id="UP001374893">
    <property type="component" value="Chromosome"/>
</dbReference>
<keyword evidence="1 4" id="KW-0349">Heme</keyword>
<dbReference type="PANTHER" id="PTHR35889:SF3">
    <property type="entry name" value="F-BOX DOMAIN-CONTAINING PROTEIN"/>
    <property type="match status" value="1"/>
</dbReference>
<feature type="signal peptide" evidence="5">
    <location>
        <begin position="1"/>
        <end position="21"/>
    </location>
</feature>
<evidence type="ECO:0000313" key="7">
    <source>
        <dbReference type="EMBL" id="BCX48663.1"/>
    </source>
</evidence>
<dbReference type="InterPro" id="IPR009056">
    <property type="entry name" value="Cyt_c-like_dom"/>
</dbReference>
<dbReference type="Pfam" id="PF07583">
    <property type="entry name" value="PSCyt2"/>
    <property type="match status" value="1"/>
</dbReference>
<evidence type="ECO:0000313" key="8">
    <source>
        <dbReference type="Proteomes" id="UP001374893"/>
    </source>
</evidence>
<evidence type="ECO:0000256" key="1">
    <source>
        <dbReference type="ARBA" id="ARBA00022617"/>
    </source>
</evidence>
<dbReference type="SUPFAM" id="SSF46626">
    <property type="entry name" value="Cytochrome c"/>
    <property type="match status" value="1"/>
</dbReference>
<feature type="chain" id="PRO_5047041656" description="Cytochrome c domain-containing protein" evidence="5">
    <location>
        <begin position="22"/>
        <end position="779"/>
    </location>
</feature>
<dbReference type="Gene3D" id="1.10.760.10">
    <property type="entry name" value="Cytochrome c-like domain"/>
    <property type="match status" value="1"/>
</dbReference>
<reference evidence="7 8" key="1">
    <citation type="submission" date="2021-06" db="EMBL/GenBank/DDBJ databases">
        <title>Complete genome of Haloferula helveola possessing various polysaccharide degrading enzymes.</title>
        <authorList>
            <person name="Takami H."/>
            <person name="Huang C."/>
            <person name="Hamasaki K."/>
        </authorList>
    </citation>
    <scope>NUCLEOTIDE SEQUENCE [LARGE SCALE GENOMIC DNA]</scope>
    <source>
        <strain evidence="7 8">CN-1</strain>
    </source>
</reference>
<dbReference type="InterPro" id="IPR036909">
    <property type="entry name" value="Cyt_c-like_dom_sf"/>
</dbReference>
<organism evidence="7 8">
    <name type="scientific">Haloferula helveola</name>
    <dbReference type="NCBI Taxonomy" id="490095"/>
    <lineage>
        <taxon>Bacteria</taxon>
        <taxon>Pseudomonadati</taxon>
        <taxon>Verrucomicrobiota</taxon>
        <taxon>Verrucomicrobiia</taxon>
        <taxon>Verrucomicrobiales</taxon>
        <taxon>Verrucomicrobiaceae</taxon>
        <taxon>Haloferula</taxon>
    </lineage>
</organism>
<evidence type="ECO:0000259" key="6">
    <source>
        <dbReference type="PROSITE" id="PS51007"/>
    </source>
</evidence>
<gene>
    <name evidence="7" type="ORF">HAHE_25710</name>
</gene>
<dbReference type="InterPro" id="IPR022655">
    <property type="entry name" value="DUF1553"/>
</dbReference>